<evidence type="ECO:0000313" key="1">
    <source>
        <dbReference type="EMBL" id="BAU55825.1"/>
    </source>
</evidence>
<dbReference type="Pfam" id="PF11731">
    <property type="entry name" value="Cdd1"/>
    <property type="match status" value="1"/>
</dbReference>
<dbReference type="AlphaFoldDB" id="A0A110B3U9"/>
<protein>
    <submittedName>
        <fullName evidence="1">Pathogenicity locus</fullName>
    </submittedName>
</protein>
<evidence type="ECO:0000313" key="2">
    <source>
        <dbReference type="Proteomes" id="UP000218263"/>
    </source>
</evidence>
<dbReference type="RefSeq" id="WP_096354298.1">
    <property type="nucleotide sequence ID" value="NZ_AP017313.1"/>
</dbReference>
<proteinExistence type="predicted"/>
<dbReference type="Proteomes" id="UP000218263">
    <property type="component" value="Chromosome"/>
</dbReference>
<dbReference type="OrthoDB" id="666031at2"/>
<accession>A0A110B3U9</accession>
<gene>
    <name evidence="1" type="ORF">MgSA37_04017</name>
</gene>
<organism evidence="1 2">
    <name type="scientific">Mucilaginibacter gotjawali</name>
    <dbReference type="NCBI Taxonomy" id="1550579"/>
    <lineage>
        <taxon>Bacteria</taxon>
        <taxon>Pseudomonadati</taxon>
        <taxon>Bacteroidota</taxon>
        <taxon>Sphingobacteriia</taxon>
        <taxon>Sphingobacteriales</taxon>
        <taxon>Sphingobacteriaceae</taxon>
        <taxon>Mucilaginibacter</taxon>
    </lineage>
</organism>
<reference evidence="1 2" key="1">
    <citation type="submission" date="2015-12" db="EMBL/GenBank/DDBJ databases">
        <title>Genome sequence of Mucilaginibacter gotjawali.</title>
        <authorList>
            <person name="Lee J.S."/>
            <person name="Lee K.C."/>
            <person name="Kim K.K."/>
            <person name="Lee B.W."/>
        </authorList>
    </citation>
    <scope>NUCLEOTIDE SEQUENCE [LARGE SCALE GENOMIC DNA]</scope>
    <source>
        <strain evidence="1 2">SA3-7</strain>
    </source>
</reference>
<name>A0A110B3U9_9SPHI</name>
<keyword evidence="2" id="KW-1185">Reference proteome</keyword>
<dbReference type="KEGG" id="mgot:MgSA37_04017"/>
<sequence>MKTIKLDLTASEKQQLKQKGVKINRLAEYAPDEVSALINSDKQRASEVAALIAFQRIPSVGPKFAHDLISLGYYSIDDFLDKEGPALLNELERKQGFWTDPCVEDQFWLVVHYAKHRGSNKNWWDFTADRKAYRAKHGYPPDRPVNAWHEA</sequence>
<dbReference type="InterPro" id="IPR021725">
    <property type="entry name" value="Cdd1"/>
</dbReference>
<dbReference type="EMBL" id="AP017313">
    <property type="protein sequence ID" value="BAU55825.1"/>
    <property type="molecule type" value="Genomic_DNA"/>
</dbReference>